<keyword evidence="2" id="KW-1185">Reference proteome</keyword>
<sequence length="49" mass="5359">MDCAAARAWYLTQAAVEDIKQYAEALPALVNIGMQIRPTGRMTAAHPSR</sequence>
<comment type="caution">
    <text evidence="1">The sequence shown here is derived from an EMBL/GenBank/DDBJ whole genome shotgun (WGS) entry which is preliminary data.</text>
</comment>
<dbReference type="RefSeq" id="WP_418892223.1">
    <property type="nucleotide sequence ID" value="NZ_JBEUWX010000003.1"/>
</dbReference>
<name>A0ABV4UHQ2_9RHOO</name>
<dbReference type="EMBL" id="JBEUWX010000003">
    <property type="protein sequence ID" value="MFA9951154.1"/>
    <property type="molecule type" value="Genomic_DNA"/>
</dbReference>
<organism evidence="1 2">
    <name type="scientific">Dentiradicibacter hellwigii</name>
    <dbReference type="NCBI Taxonomy" id="3149053"/>
    <lineage>
        <taxon>Bacteria</taxon>
        <taxon>Pseudomonadati</taxon>
        <taxon>Pseudomonadota</taxon>
        <taxon>Betaproteobacteria</taxon>
        <taxon>Rhodocyclales</taxon>
        <taxon>Rhodocyclaceae</taxon>
        <taxon>Dentiradicibacter</taxon>
    </lineage>
</organism>
<protein>
    <submittedName>
        <fullName evidence="1">Uncharacterized protein</fullName>
    </submittedName>
</protein>
<gene>
    <name evidence="1" type="ORF">ABCS64_12610</name>
</gene>
<evidence type="ECO:0000313" key="2">
    <source>
        <dbReference type="Proteomes" id="UP001574673"/>
    </source>
</evidence>
<accession>A0ABV4UHQ2</accession>
<proteinExistence type="predicted"/>
<dbReference type="Proteomes" id="UP001574673">
    <property type="component" value="Unassembled WGS sequence"/>
</dbReference>
<evidence type="ECO:0000313" key="1">
    <source>
        <dbReference type="EMBL" id="MFA9951154.1"/>
    </source>
</evidence>
<reference evidence="2" key="1">
    <citation type="submission" date="2024-06" db="EMBL/GenBank/DDBJ databases">
        <title>Radixoralia hellwigii gen. nov., sp nov., isolated from a root canal in the human oral cavity.</title>
        <authorList>
            <person name="Bartsch S."/>
            <person name="Wittmer A."/>
            <person name="Schulz A.-K."/>
            <person name="Neumann-Schaal M."/>
            <person name="Wolf J."/>
            <person name="Gronow S."/>
            <person name="Tennert C."/>
            <person name="Haecker G."/>
            <person name="Cieplik F."/>
            <person name="Al-Ahmad A."/>
        </authorList>
    </citation>
    <scope>NUCLEOTIDE SEQUENCE [LARGE SCALE GENOMIC DNA]</scope>
    <source>
        <strain evidence="2">Wk13</strain>
    </source>
</reference>